<dbReference type="EMBL" id="SCKW01000009">
    <property type="protein sequence ID" value="RWZ79493.1"/>
    <property type="molecule type" value="Genomic_DNA"/>
</dbReference>
<dbReference type="PROSITE" id="PS00618">
    <property type="entry name" value="RECF_2"/>
    <property type="match status" value="1"/>
</dbReference>
<dbReference type="SUPFAM" id="SSF52540">
    <property type="entry name" value="P-loop containing nucleoside triphosphate hydrolases"/>
    <property type="match status" value="1"/>
</dbReference>
<evidence type="ECO:0000256" key="2">
    <source>
        <dbReference type="ARBA" id="ARBA00008016"/>
    </source>
</evidence>
<evidence type="ECO:0000259" key="11">
    <source>
        <dbReference type="Pfam" id="PF02463"/>
    </source>
</evidence>
<reference evidence="12" key="1">
    <citation type="submission" date="2019-01" db="EMBL/GenBank/DDBJ databases">
        <title>Genomic signatures and co-occurrence patterns of the ultra-small Saccharimodia (Patescibacteria phylum) suggest a symbiotic lifestyle.</title>
        <authorList>
            <person name="Lemos L."/>
            <person name="Medeiros J."/>
            <person name="Andreote F."/>
            <person name="Fernandes G."/>
            <person name="Varani A."/>
            <person name="Oliveira G."/>
            <person name="Pylro V."/>
        </authorList>
    </citation>
    <scope>NUCLEOTIDE SEQUENCE [LARGE SCALE GENOMIC DNA]</scope>
    <source>
        <strain evidence="12">AMD01</strain>
    </source>
</reference>
<dbReference type="GO" id="GO:0006260">
    <property type="term" value="P:DNA replication"/>
    <property type="evidence" value="ECO:0007669"/>
    <property type="project" value="UniProtKB-UniRule"/>
</dbReference>
<comment type="similarity">
    <text evidence="2 9 10">Belongs to the RecF family.</text>
</comment>
<dbReference type="InterPro" id="IPR027417">
    <property type="entry name" value="P-loop_NTPase"/>
</dbReference>
<accession>A0A4Q0AJJ0</accession>
<keyword evidence="9 10" id="KW-0227">DNA damage</keyword>
<dbReference type="InterPro" id="IPR042174">
    <property type="entry name" value="RecF_2"/>
</dbReference>
<dbReference type="NCBIfam" id="TIGR00611">
    <property type="entry name" value="recf"/>
    <property type="match status" value="1"/>
</dbReference>
<dbReference type="GO" id="GO:0006302">
    <property type="term" value="P:double-strand break repair"/>
    <property type="evidence" value="ECO:0007669"/>
    <property type="project" value="TreeGrafter"/>
</dbReference>
<comment type="subcellular location">
    <subcellularLocation>
        <location evidence="1 9 10">Cytoplasm</location>
    </subcellularLocation>
</comment>
<evidence type="ECO:0000256" key="10">
    <source>
        <dbReference type="RuleBase" id="RU000578"/>
    </source>
</evidence>
<evidence type="ECO:0000256" key="1">
    <source>
        <dbReference type="ARBA" id="ARBA00004496"/>
    </source>
</evidence>
<dbReference type="GO" id="GO:0003697">
    <property type="term" value="F:single-stranded DNA binding"/>
    <property type="evidence" value="ECO:0007669"/>
    <property type="project" value="UniProtKB-UniRule"/>
</dbReference>
<evidence type="ECO:0000313" key="12">
    <source>
        <dbReference type="EMBL" id="RWZ79493.1"/>
    </source>
</evidence>
<name>A0A4Q0AJJ0_9BACT</name>
<proteinExistence type="inferred from homology"/>
<keyword evidence="9 10" id="KW-0742">SOS response</keyword>
<keyword evidence="4 9" id="KW-0963">Cytoplasm</keyword>
<keyword evidence="13" id="KW-1185">Reference proteome</keyword>
<dbReference type="Gene3D" id="3.40.50.300">
    <property type="entry name" value="P-loop containing nucleotide triphosphate hydrolases"/>
    <property type="match status" value="1"/>
</dbReference>
<organism evidence="12 13">
    <name type="scientific">Candidatus Chaera renei</name>
    <dbReference type="NCBI Taxonomy" id="2506947"/>
    <lineage>
        <taxon>Bacteria</taxon>
        <taxon>Candidatus Saccharimonadota</taxon>
        <taxon>Candidatus Saccharimonadia</taxon>
        <taxon>Candidatus Saccharimonadales</taxon>
        <taxon>Candidatus Saccharimonadaceae</taxon>
        <taxon>Candidatus Chaera</taxon>
    </lineage>
</organism>
<dbReference type="InterPro" id="IPR003395">
    <property type="entry name" value="RecF/RecN/SMC_N"/>
</dbReference>
<evidence type="ECO:0000256" key="7">
    <source>
        <dbReference type="ARBA" id="ARBA00022840"/>
    </source>
</evidence>
<dbReference type="Gene3D" id="1.20.1050.90">
    <property type="entry name" value="RecF/RecN/SMC, N-terminal domain"/>
    <property type="match status" value="1"/>
</dbReference>
<gene>
    <name evidence="9" type="primary">recF</name>
    <name evidence="12" type="ORF">EOT04_01365</name>
</gene>
<evidence type="ECO:0000256" key="9">
    <source>
        <dbReference type="HAMAP-Rule" id="MF_00365"/>
    </source>
</evidence>
<dbReference type="GO" id="GO:0005524">
    <property type="term" value="F:ATP binding"/>
    <property type="evidence" value="ECO:0007669"/>
    <property type="project" value="UniProtKB-UniRule"/>
</dbReference>
<evidence type="ECO:0000256" key="6">
    <source>
        <dbReference type="ARBA" id="ARBA00022741"/>
    </source>
</evidence>
<dbReference type="GO" id="GO:0005737">
    <property type="term" value="C:cytoplasm"/>
    <property type="evidence" value="ECO:0007669"/>
    <property type="project" value="UniProtKB-SubCell"/>
</dbReference>
<evidence type="ECO:0000313" key="13">
    <source>
        <dbReference type="Proteomes" id="UP000289269"/>
    </source>
</evidence>
<evidence type="ECO:0000256" key="3">
    <source>
        <dbReference type="ARBA" id="ARBA00020170"/>
    </source>
</evidence>
<dbReference type="GO" id="GO:0000731">
    <property type="term" value="P:DNA synthesis involved in DNA repair"/>
    <property type="evidence" value="ECO:0007669"/>
    <property type="project" value="TreeGrafter"/>
</dbReference>
<keyword evidence="9 10" id="KW-0234">DNA repair</keyword>
<dbReference type="PROSITE" id="PS00617">
    <property type="entry name" value="RECF_1"/>
    <property type="match status" value="1"/>
</dbReference>
<comment type="function">
    <text evidence="9 10">The RecF protein is involved in DNA metabolism; it is required for DNA replication and normal SOS inducibility. RecF binds preferentially to single-stranded, linear DNA. It also seems to bind ATP.</text>
</comment>
<dbReference type="PANTHER" id="PTHR32182">
    <property type="entry name" value="DNA REPLICATION AND REPAIR PROTEIN RECF"/>
    <property type="match status" value="1"/>
</dbReference>
<feature type="binding site" evidence="9">
    <location>
        <begin position="29"/>
        <end position="36"/>
    </location>
    <ligand>
        <name>ATP</name>
        <dbReference type="ChEBI" id="CHEBI:30616"/>
    </ligand>
</feature>
<dbReference type="AlphaFoldDB" id="A0A4Q0AJJ0"/>
<feature type="domain" description="RecF/RecN/SMC N-terminal" evidence="11">
    <location>
        <begin position="1"/>
        <end position="336"/>
    </location>
</feature>
<dbReference type="InterPro" id="IPR001238">
    <property type="entry name" value="DNA-binding_RecF"/>
</dbReference>
<evidence type="ECO:0000256" key="4">
    <source>
        <dbReference type="ARBA" id="ARBA00022490"/>
    </source>
</evidence>
<dbReference type="Proteomes" id="UP000289269">
    <property type="component" value="Unassembled WGS sequence"/>
</dbReference>
<dbReference type="Pfam" id="PF02463">
    <property type="entry name" value="SMC_N"/>
    <property type="match status" value="1"/>
</dbReference>
<sequence length="353" mass="39507">MISEIKLQSFRCYLRRRFVLSPGVSVFYGPNGSGKTSVLEALMVVCRGGSFRGSDQDLLKTNHQWWRLESLAGDSQRTVVYDSRLAAGKKHYVINGQKKQRLPASLRLPVVLFEPGDLRLLGGSPARRRRFLDNLISQIEPAYAPLIARYERSLKQRNNLLKSDRLNPDELFVWDITLSNLAAQITAKRQEYAAAVNRQLLAVHGQVSGRKDKVGLTYRSLAGDGSRPPDNLAQYALGQLGKSRQKDLALGYTSSGPHRDDLNFYINRRDAASSASRGETRSLVLALKFIELNIIEQLTGHQPLLLLDDVLSELDESRRHALLSSRPHGQTIITTTDVDNAQIKYKDAVFIGL</sequence>
<dbReference type="PANTHER" id="PTHR32182:SF0">
    <property type="entry name" value="DNA REPLICATION AND REPAIR PROTEIN RECF"/>
    <property type="match status" value="1"/>
</dbReference>
<dbReference type="InterPro" id="IPR018078">
    <property type="entry name" value="DNA-binding_RecF_CS"/>
</dbReference>
<dbReference type="GO" id="GO:0009432">
    <property type="term" value="P:SOS response"/>
    <property type="evidence" value="ECO:0007669"/>
    <property type="project" value="UniProtKB-UniRule"/>
</dbReference>
<dbReference type="HAMAP" id="MF_00365">
    <property type="entry name" value="RecF"/>
    <property type="match status" value="1"/>
</dbReference>
<evidence type="ECO:0000256" key="5">
    <source>
        <dbReference type="ARBA" id="ARBA00022705"/>
    </source>
</evidence>
<keyword evidence="8 9" id="KW-0238">DNA-binding</keyword>
<keyword evidence="5 9" id="KW-0235">DNA replication</keyword>
<comment type="caution">
    <text evidence="12">The sequence shown here is derived from an EMBL/GenBank/DDBJ whole genome shotgun (WGS) entry which is preliminary data.</text>
</comment>
<evidence type="ECO:0000256" key="8">
    <source>
        <dbReference type="ARBA" id="ARBA00023125"/>
    </source>
</evidence>
<protein>
    <recommendedName>
        <fullName evidence="3 9">DNA replication and repair protein RecF</fullName>
    </recommendedName>
</protein>
<keyword evidence="7 9" id="KW-0067">ATP-binding</keyword>
<keyword evidence="6 9" id="KW-0547">Nucleotide-binding</keyword>